<keyword evidence="7" id="KW-0808">Transferase</keyword>
<evidence type="ECO:0000256" key="14">
    <source>
        <dbReference type="ARBA" id="ARBA00023136"/>
    </source>
</evidence>
<dbReference type="InterPro" id="IPR036890">
    <property type="entry name" value="HATPase_C_sf"/>
</dbReference>
<evidence type="ECO:0000256" key="12">
    <source>
        <dbReference type="ARBA" id="ARBA00022989"/>
    </source>
</evidence>
<dbReference type="RefSeq" id="WP_052400456.1">
    <property type="nucleotide sequence ID" value="NZ_CP066076.1"/>
</dbReference>
<dbReference type="InterPro" id="IPR050980">
    <property type="entry name" value="2C_sensor_his_kinase"/>
</dbReference>
<evidence type="ECO:0000256" key="2">
    <source>
        <dbReference type="ARBA" id="ARBA00004429"/>
    </source>
</evidence>
<name>A0A7T4N5L8_9BURK</name>
<dbReference type="SMART" id="SM00388">
    <property type="entry name" value="HisKA"/>
    <property type="match status" value="1"/>
</dbReference>
<dbReference type="PROSITE" id="PS50109">
    <property type="entry name" value="HIS_KIN"/>
    <property type="match status" value="1"/>
</dbReference>
<dbReference type="Proteomes" id="UP000595610">
    <property type="component" value="Chromosome 2"/>
</dbReference>
<evidence type="ECO:0000256" key="5">
    <source>
        <dbReference type="ARBA" id="ARBA00022519"/>
    </source>
</evidence>
<sequence length="370" mass="39976">MLNKLPVARLLFCVLATSAVLGQVCAIVSLSALSQTSIMVWAFLALIIQLIVLGVFTSHVEKLISEPITRLTDAADHLGPDLRPRELPEYGSKEISQAILAFRNMQERLARCTAERVEVLAAISHDLQTPITRMRLRAESLESRQDSARLLQDLDTMHALVKEGVTYARTLHGTTEPPSRIDLRALLESIISDYEDAGHIVILDSRIAEPVMTLPNALRRILINLVDNALKFGSAVCICACRRSSGPVISVLDNGPGIRPDQLENVFKPFYRGPPRDQKSVAGSGLGLAIARQLAIAMNADLRLENRNEGGLEARLSLSHASVVHGLGGVSRVVDENGAEGLCRGRAAVATVRDCGHAAGAVGLSLSTRR</sequence>
<dbReference type="InterPro" id="IPR003661">
    <property type="entry name" value="HisK_dim/P_dom"/>
</dbReference>
<dbReference type="GO" id="GO:0005524">
    <property type="term" value="F:ATP binding"/>
    <property type="evidence" value="ECO:0007669"/>
    <property type="project" value="UniProtKB-KW"/>
</dbReference>
<gene>
    <name evidence="18" type="ORF">I6I06_23070</name>
</gene>
<dbReference type="KEGG" id="pgis:I6I06_23070"/>
<comment type="catalytic activity">
    <reaction evidence="1">
        <text>ATP + protein L-histidine = ADP + protein N-phospho-L-histidine.</text>
        <dbReference type="EC" id="2.7.13.3"/>
    </reaction>
</comment>
<evidence type="ECO:0000313" key="18">
    <source>
        <dbReference type="EMBL" id="QQC65701.1"/>
    </source>
</evidence>
<dbReference type="PANTHER" id="PTHR44936:SF5">
    <property type="entry name" value="SENSOR HISTIDINE KINASE ENVZ"/>
    <property type="match status" value="1"/>
</dbReference>
<dbReference type="GO" id="GO:0000155">
    <property type="term" value="F:phosphorelay sensor kinase activity"/>
    <property type="evidence" value="ECO:0007669"/>
    <property type="project" value="InterPro"/>
</dbReference>
<proteinExistence type="predicted"/>
<dbReference type="Pfam" id="PF00672">
    <property type="entry name" value="HAMP"/>
    <property type="match status" value="1"/>
</dbReference>
<dbReference type="PANTHER" id="PTHR44936">
    <property type="entry name" value="SENSOR PROTEIN CREC"/>
    <property type="match status" value="1"/>
</dbReference>
<evidence type="ECO:0000256" key="13">
    <source>
        <dbReference type="ARBA" id="ARBA00023012"/>
    </source>
</evidence>
<dbReference type="SUPFAM" id="SSF55874">
    <property type="entry name" value="ATPase domain of HSP90 chaperone/DNA topoisomerase II/histidine kinase"/>
    <property type="match status" value="1"/>
</dbReference>
<evidence type="ECO:0000256" key="7">
    <source>
        <dbReference type="ARBA" id="ARBA00022679"/>
    </source>
</evidence>
<evidence type="ECO:0000256" key="10">
    <source>
        <dbReference type="ARBA" id="ARBA00022777"/>
    </source>
</evidence>
<evidence type="ECO:0000256" key="8">
    <source>
        <dbReference type="ARBA" id="ARBA00022692"/>
    </source>
</evidence>
<dbReference type="GO" id="GO:0005886">
    <property type="term" value="C:plasma membrane"/>
    <property type="evidence" value="ECO:0007669"/>
    <property type="project" value="UniProtKB-SubCell"/>
</dbReference>
<evidence type="ECO:0000259" key="16">
    <source>
        <dbReference type="PROSITE" id="PS50109"/>
    </source>
</evidence>
<dbReference type="SMART" id="SM00387">
    <property type="entry name" value="HATPase_c"/>
    <property type="match status" value="1"/>
</dbReference>
<keyword evidence="4" id="KW-1003">Cell membrane</keyword>
<dbReference type="InterPro" id="IPR036097">
    <property type="entry name" value="HisK_dim/P_sf"/>
</dbReference>
<protein>
    <recommendedName>
        <fullName evidence="3">histidine kinase</fullName>
        <ecNumber evidence="3">2.7.13.3</ecNumber>
    </recommendedName>
</protein>
<feature type="transmembrane region" description="Helical" evidence="15">
    <location>
        <begin position="36"/>
        <end position="56"/>
    </location>
</feature>
<dbReference type="EMBL" id="CP066076">
    <property type="protein sequence ID" value="QQC65701.1"/>
    <property type="molecule type" value="Genomic_DNA"/>
</dbReference>
<evidence type="ECO:0000256" key="15">
    <source>
        <dbReference type="SAM" id="Phobius"/>
    </source>
</evidence>
<keyword evidence="12 15" id="KW-1133">Transmembrane helix</keyword>
<feature type="domain" description="HAMP" evidence="17">
    <location>
        <begin position="62"/>
        <end position="114"/>
    </location>
</feature>
<dbReference type="PROSITE" id="PS50885">
    <property type="entry name" value="HAMP"/>
    <property type="match status" value="1"/>
</dbReference>
<evidence type="ECO:0000256" key="9">
    <source>
        <dbReference type="ARBA" id="ARBA00022741"/>
    </source>
</evidence>
<evidence type="ECO:0000256" key="11">
    <source>
        <dbReference type="ARBA" id="ARBA00022840"/>
    </source>
</evidence>
<dbReference type="Pfam" id="PF00512">
    <property type="entry name" value="HisKA"/>
    <property type="match status" value="1"/>
</dbReference>
<accession>A0A7T4N5L8</accession>
<dbReference type="AlphaFoldDB" id="A0A7T4N5L8"/>
<dbReference type="PRINTS" id="PR00344">
    <property type="entry name" value="BCTRLSENSOR"/>
</dbReference>
<evidence type="ECO:0000256" key="6">
    <source>
        <dbReference type="ARBA" id="ARBA00022553"/>
    </source>
</evidence>
<organism evidence="18 19">
    <name type="scientific">Paraburkholderia ginsengisoli</name>
    <dbReference type="NCBI Taxonomy" id="311231"/>
    <lineage>
        <taxon>Bacteria</taxon>
        <taxon>Pseudomonadati</taxon>
        <taxon>Pseudomonadota</taxon>
        <taxon>Betaproteobacteria</taxon>
        <taxon>Burkholderiales</taxon>
        <taxon>Burkholderiaceae</taxon>
        <taxon>Paraburkholderia</taxon>
    </lineage>
</organism>
<dbReference type="CDD" id="cd00082">
    <property type="entry name" value="HisKA"/>
    <property type="match status" value="1"/>
</dbReference>
<dbReference type="SUPFAM" id="SSF47384">
    <property type="entry name" value="Homodimeric domain of signal transducing histidine kinase"/>
    <property type="match status" value="1"/>
</dbReference>
<dbReference type="EC" id="2.7.13.3" evidence="3"/>
<evidence type="ECO:0000313" key="19">
    <source>
        <dbReference type="Proteomes" id="UP000595610"/>
    </source>
</evidence>
<keyword evidence="10 18" id="KW-0418">Kinase</keyword>
<dbReference type="Gene3D" id="1.10.287.130">
    <property type="match status" value="1"/>
</dbReference>
<dbReference type="Gene3D" id="3.30.565.10">
    <property type="entry name" value="Histidine kinase-like ATPase, C-terminal domain"/>
    <property type="match status" value="1"/>
</dbReference>
<comment type="subcellular location">
    <subcellularLocation>
        <location evidence="2">Cell inner membrane</location>
        <topology evidence="2">Multi-pass membrane protein</topology>
    </subcellularLocation>
</comment>
<reference evidence="18 19" key="1">
    <citation type="submission" date="2020-12" db="EMBL/GenBank/DDBJ databases">
        <title>FDA dAtabase for Regulatory Grade micrObial Sequences (FDA-ARGOS): Supporting development and validation of Infectious Disease Dx tests.</title>
        <authorList>
            <person name="Nelson B."/>
            <person name="Plummer A."/>
            <person name="Tallon L."/>
            <person name="Sadzewicz L."/>
            <person name="Zhao X."/>
            <person name="Boylan J."/>
            <person name="Ott S."/>
            <person name="Bowen H."/>
            <person name="Vavikolanu K."/>
            <person name="Mehta A."/>
            <person name="Aluvathingal J."/>
            <person name="Nadendla S."/>
            <person name="Myers T."/>
            <person name="Yan Y."/>
            <person name="Sichtig H."/>
        </authorList>
    </citation>
    <scope>NUCLEOTIDE SEQUENCE [LARGE SCALE GENOMIC DNA]</scope>
    <source>
        <strain evidence="18 19">FDAARGOS_1049</strain>
    </source>
</reference>
<keyword evidence="13" id="KW-0902">Two-component regulatory system</keyword>
<feature type="domain" description="Histidine kinase" evidence="16">
    <location>
        <begin position="122"/>
        <end position="322"/>
    </location>
</feature>
<evidence type="ECO:0000256" key="1">
    <source>
        <dbReference type="ARBA" id="ARBA00000085"/>
    </source>
</evidence>
<dbReference type="InterPro" id="IPR005467">
    <property type="entry name" value="His_kinase_dom"/>
</dbReference>
<dbReference type="CDD" id="cd00075">
    <property type="entry name" value="HATPase"/>
    <property type="match status" value="1"/>
</dbReference>
<dbReference type="InterPro" id="IPR003660">
    <property type="entry name" value="HAMP_dom"/>
</dbReference>
<evidence type="ECO:0000259" key="17">
    <source>
        <dbReference type="PROSITE" id="PS50885"/>
    </source>
</evidence>
<dbReference type="InterPro" id="IPR004358">
    <property type="entry name" value="Sig_transdc_His_kin-like_C"/>
</dbReference>
<evidence type="ECO:0000256" key="4">
    <source>
        <dbReference type="ARBA" id="ARBA00022475"/>
    </source>
</evidence>
<keyword evidence="11" id="KW-0067">ATP-binding</keyword>
<evidence type="ECO:0000256" key="3">
    <source>
        <dbReference type="ARBA" id="ARBA00012438"/>
    </source>
</evidence>
<keyword evidence="5" id="KW-0997">Cell inner membrane</keyword>
<dbReference type="Pfam" id="PF02518">
    <property type="entry name" value="HATPase_c"/>
    <property type="match status" value="1"/>
</dbReference>
<keyword evidence="14 15" id="KW-0472">Membrane</keyword>
<keyword evidence="9" id="KW-0547">Nucleotide-binding</keyword>
<dbReference type="InterPro" id="IPR003594">
    <property type="entry name" value="HATPase_dom"/>
</dbReference>
<keyword evidence="6" id="KW-0597">Phosphoprotein</keyword>
<keyword evidence="8 15" id="KW-0812">Transmembrane</keyword>
<keyword evidence="19" id="KW-1185">Reference proteome</keyword>